<accession>A0A1J5GW55</accession>
<evidence type="ECO:0000256" key="10">
    <source>
        <dbReference type="ARBA" id="ARBA00050125"/>
    </source>
</evidence>
<keyword evidence="9 12" id="KW-0411">Iron-sulfur</keyword>
<keyword evidence="6 12" id="KW-0808">Transferase</keyword>
<evidence type="ECO:0000313" key="13">
    <source>
        <dbReference type="EMBL" id="OIP72863.1"/>
    </source>
</evidence>
<dbReference type="EMBL" id="PFIP01000120">
    <property type="protein sequence ID" value="PIX33928.1"/>
    <property type="molecule type" value="Genomic_DNA"/>
</dbReference>
<dbReference type="InterPro" id="IPR036094">
    <property type="entry name" value="NadA_sf"/>
</dbReference>
<dbReference type="GO" id="GO:0005737">
    <property type="term" value="C:cytoplasm"/>
    <property type="evidence" value="ECO:0007669"/>
    <property type="project" value="UniProtKB-SubCell"/>
</dbReference>
<keyword evidence="5 12" id="KW-0662">Pyridine nucleotide biosynthesis</keyword>
<evidence type="ECO:0000256" key="2">
    <source>
        <dbReference type="ARBA" id="ARBA00005065"/>
    </source>
</evidence>
<name>A0A1J5GW55_9BACT</name>
<dbReference type="NCBIfam" id="TIGR00550">
    <property type="entry name" value="nadA"/>
    <property type="match status" value="1"/>
</dbReference>
<dbReference type="Gene3D" id="3.40.50.10800">
    <property type="entry name" value="NadA-like"/>
    <property type="match status" value="3"/>
</dbReference>
<evidence type="ECO:0000256" key="9">
    <source>
        <dbReference type="ARBA" id="ARBA00023014"/>
    </source>
</evidence>
<dbReference type="NCBIfam" id="NF006878">
    <property type="entry name" value="PRK09375.1-2"/>
    <property type="match status" value="1"/>
</dbReference>
<comment type="catalytic activity">
    <reaction evidence="10">
        <text>iminosuccinate + dihydroxyacetone phosphate = quinolinate + phosphate + 2 H2O + H(+)</text>
        <dbReference type="Rhea" id="RHEA:25888"/>
        <dbReference type="ChEBI" id="CHEBI:15377"/>
        <dbReference type="ChEBI" id="CHEBI:15378"/>
        <dbReference type="ChEBI" id="CHEBI:29959"/>
        <dbReference type="ChEBI" id="CHEBI:43474"/>
        <dbReference type="ChEBI" id="CHEBI:57642"/>
        <dbReference type="ChEBI" id="CHEBI:77875"/>
        <dbReference type="EC" id="2.5.1.72"/>
    </reaction>
    <physiologicalReaction direction="left-to-right" evidence="10">
        <dbReference type="Rhea" id="RHEA:25889"/>
    </physiologicalReaction>
</comment>
<comment type="subcellular location">
    <subcellularLocation>
        <location evidence="12">Cytoplasm</location>
    </subcellularLocation>
</comment>
<dbReference type="HAMAP" id="MF_00568">
    <property type="entry name" value="NadA_type2"/>
    <property type="match status" value="1"/>
</dbReference>
<dbReference type="PANTHER" id="PTHR30573">
    <property type="entry name" value="QUINOLINATE SYNTHETASE A"/>
    <property type="match status" value="1"/>
</dbReference>
<dbReference type="FunFam" id="3.40.50.10800:FF:000001">
    <property type="entry name" value="Quinolinate synthase A"/>
    <property type="match status" value="1"/>
</dbReference>
<dbReference type="GO" id="GO:0051539">
    <property type="term" value="F:4 iron, 4 sulfur cluster binding"/>
    <property type="evidence" value="ECO:0007669"/>
    <property type="project" value="UniProtKB-KW"/>
</dbReference>
<dbReference type="EMBL" id="PFKO01000304">
    <property type="protein sequence ID" value="PIY31743.1"/>
    <property type="molecule type" value="Genomic_DNA"/>
</dbReference>
<evidence type="ECO:0000313" key="15">
    <source>
        <dbReference type="EMBL" id="PIY31743.1"/>
    </source>
</evidence>
<evidence type="ECO:0000313" key="14">
    <source>
        <dbReference type="EMBL" id="PIX33928.1"/>
    </source>
</evidence>
<comment type="caution">
    <text evidence="13">The sequence shown here is derived from an EMBL/GenBank/DDBJ whole genome shotgun (WGS) entry which is preliminary data.</text>
</comment>
<proteinExistence type="inferred from homology"/>
<dbReference type="Proteomes" id="UP000182763">
    <property type="component" value="Unassembled WGS sequence"/>
</dbReference>
<comment type="similarity">
    <text evidence="12">Belongs to the quinolinate synthase family. Type 2 subfamily.</text>
</comment>
<keyword evidence="8 12" id="KW-0408">Iron</keyword>
<dbReference type="InterPro" id="IPR023066">
    <property type="entry name" value="Quinolinate_synth_type2"/>
</dbReference>
<keyword evidence="4 12" id="KW-0004">4Fe-4S</keyword>
<dbReference type="Proteomes" id="UP000230646">
    <property type="component" value="Unassembled WGS sequence"/>
</dbReference>
<dbReference type="GO" id="GO:0046872">
    <property type="term" value="F:metal ion binding"/>
    <property type="evidence" value="ECO:0007669"/>
    <property type="project" value="UniProtKB-KW"/>
</dbReference>
<keyword evidence="12" id="KW-0963">Cytoplasm</keyword>
<dbReference type="AlphaFoldDB" id="A0A1J5GW55"/>
<feature type="binding site" evidence="12">
    <location>
        <position position="136"/>
    </location>
    <ligand>
        <name>iminosuccinate</name>
        <dbReference type="ChEBI" id="CHEBI:77875"/>
    </ligand>
</feature>
<evidence type="ECO:0000256" key="6">
    <source>
        <dbReference type="ARBA" id="ARBA00022679"/>
    </source>
</evidence>
<dbReference type="SUPFAM" id="SSF142754">
    <property type="entry name" value="NadA-like"/>
    <property type="match status" value="1"/>
</dbReference>
<dbReference type="Proteomes" id="UP000228560">
    <property type="component" value="Unassembled WGS sequence"/>
</dbReference>
<evidence type="ECO:0000256" key="5">
    <source>
        <dbReference type="ARBA" id="ARBA00022642"/>
    </source>
</evidence>
<evidence type="ECO:0000256" key="8">
    <source>
        <dbReference type="ARBA" id="ARBA00023004"/>
    </source>
</evidence>
<evidence type="ECO:0000313" key="16">
    <source>
        <dbReference type="EMBL" id="PJB56849.1"/>
    </source>
</evidence>
<evidence type="ECO:0000256" key="11">
    <source>
        <dbReference type="ARBA" id="ARBA00073059"/>
    </source>
</evidence>
<gene>
    <name evidence="12" type="primary">nadA</name>
    <name evidence="13" type="ORF">AUK42_01690</name>
    <name evidence="16" type="ORF">CO097_04295</name>
    <name evidence="15" type="ORF">COZ07_08230</name>
    <name evidence="14" type="ORF">COZ58_05625</name>
</gene>
<feature type="binding site" evidence="12">
    <location>
        <position position="93"/>
    </location>
    <ligand>
        <name>[4Fe-4S] cluster</name>
        <dbReference type="ChEBI" id="CHEBI:49883"/>
    </ligand>
</feature>
<dbReference type="RefSeq" id="WP_406608131.1">
    <property type="nucleotide sequence ID" value="NZ_PFKO01000304.1"/>
</dbReference>
<sequence>MDSTTNKFSKKNLVEEILAWKKKRKAVILAHVYQPAEIQDIADFIGDSLFLSQQAAQTDAEVIVFCGVYFMAETAAILSPEKIILLPEIKAGCPLADMAPPEKVKEKLKESPKAVIISYVNSFAAVKALSDYCCTSANAVQVVQAISNLPVRDRTQTGKKDILFIPDKNLANFIAQRTKRKIIPWPGFCPIHNLLTKEDVIKAKKLHPQALLLVHPECRPEVCNLADYIGSTKGIINFVSNNSAKKYIIGTETGIFHPLKKSNPDKEFFPASEKMICRDMKLIDLEKVLRSLQILEPQITVPEDIRKKSLKALSRMLETI</sequence>
<dbReference type="PANTHER" id="PTHR30573:SF0">
    <property type="entry name" value="QUINOLINATE SYNTHASE, CHLOROPLASTIC"/>
    <property type="match status" value="1"/>
</dbReference>
<evidence type="ECO:0000313" key="18">
    <source>
        <dbReference type="Proteomes" id="UP000228560"/>
    </source>
</evidence>
<dbReference type="EMBL" id="MNYY01000039">
    <property type="protein sequence ID" value="OIP72863.1"/>
    <property type="molecule type" value="Genomic_DNA"/>
</dbReference>
<dbReference type="EC" id="2.5.1.72" evidence="3 12"/>
<dbReference type="Pfam" id="PF02445">
    <property type="entry name" value="NadA"/>
    <property type="match status" value="1"/>
</dbReference>
<reference evidence="13 17" key="1">
    <citation type="journal article" date="2016" name="Environ. Microbiol.">
        <title>Genomic resolution of a cold subsurface aquifer community provides metabolic insights for novel microbes adapted to high CO concentrations.</title>
        <authorList>
            <person name="Probst A.J."/>
            <person name="Castelle C.J."/>
            <person name="Singh A."/>
            <person name="Brown C.T."/>
            <person name="Anantharaman K."/>
            <person name="Sharon I."/>
            <person name="Hug L.A."/>
            <person name="Burstein D."/>
            <person name="Emerson J.B."/>
            <person name="Thomas B.C."/>
            <person name="Banfield J.F."/>
        </authorList>
    </citation>
    <scope>NUCLEOTIDE SEQUENCE [LARGE SCALE GENOMIC DNA]</scope>
    <source>
        <strain evidence="13">CG2_30_33_13</strain>
    </source>
</reference>
<reference evidence="14" key="2">
    <citation type="submission" date="2017-09" db="EMBL/GenBank/DDBJ databases">
        <title>Depth-based differentiation of microbial function through sediment-hosted aquifers and enrichment of novel symbionts in the deep terrestrial subsurface.</title>
        <authorList>
            <person name="Probst A.J."/>
            <person name="Ladd B."/>
            <person name="Jarett J.K."/>
            <person name="Geller-Mcgrath D.E."/>
            <person name="Sieber C.M.K."/>
            <person name="Emerson J.B."/>
            <person name="Anantharaman K."/>
            <person name="Thomas B.C."/>
            <person name="Malmstrom R."/>
            <person name="Stieglmeier M."/>
            <person name="Klingl A."/>
            <person name="Woyke T."/>
            <person name="Ryan C.M."/>
            <person name="Banfield J.F."/>
        </authorList>
    </citation>
    <scope>NUCLEOTIDE SEQUENCE</scope>
    <source>
        <strain evidence="14">CG_4_8_14_3_um_filter_34_18</strain>
    </source>
</reference>
<organism evidence="13 17">
    <name type="scientific">Candidatus Infernicultor aquiphilus</name>
    <dbReference type="NCBI Taxonomy" id="1805029"/>
    <lineage>
        <taxon>Bacteria</taxon>
        <taxon>Pseudomonadati</taxon>
        <taxon>Atribacterota</taxon>
        <taxon>Candidatus Phoenicimicrobiia</taxon>
        <taxon>Candidatus Pheonicimicrobiales</taxon>
        <taxon>Candidatus Phoenicimicrobiaceae</taxon>
        <taxon>Candidatus Infernicultor</taxon>
    </lineage>
</organism>
<evidence type="ECO:0000256" key="1">
    <source>
        <dbReference type="ARBA" id="ARBA00003791"/>
    </source>
</evidence>
<feature type="binding site" evidence="12">
    <location>
        <position position="232"/>
    </location>
    <ligand>
        <name>iminosuccinate</name>
        <dbReference type="ChEBI" id="CHEBI:77875"/>
    </ligand>
</feature>
<feature type="binding site" evidence="12">
    <location>
        <begin position="119"/>
        <end position="121"/>
    </location>
    <ligand>
        <name>iminosuccinate</name>
        <dbReference type="ChEBI" id="CHEBI:77875"/>
    </ligand>
</feature>
<dbReference type="GO" id="GO:0034628">
    <property type="term" value="P:'de novo' NAD+ biosynthetic process from L-aspartate"/>
    <property type="evidence" value="ECO:0007669"/>
    <property type="project" value="TreeGrafter"/>
</dbReference>
<comment type="pathway">
    <text evidence="2 12">Cofactor biosynthesis; NAD(+) biosynthesis; quinolinate from iminoaspartate: step 1/1.</text>
</comment>
<dbReference type="EMBL" id="PFTV01000104">
    <property type="protein sequence ID" value="PJB56849.1"/>
    <property type="molecule type" value="Genomic_DNA"/>
</dbReference>
<feature type="binding site" evidence="12">
    <location>
        <position position="189"/>
    </location>
    <ligand>
        <name>[4Fe-4S] cluster</name>
        <dbReference type="ChEBI" id="CHEBI:49883"/>
    </ligand>
</feature>
<feature type="binding site" evidence="12">
    <location>
        <position position="277"/>
    </location>
    <ligand>
        <name>[4Fe-4S] cluster</name>
        <dbReference type="ChEBI" id="CHEBI:49883"/>
    </ligand>
</feature>
<comment type="cofactor">
    <cofactor evidence="12">
        <name>[4Fe-4S] cluster</name>
        <dbReference type="ChEBI" id="CHEBI:49883"/>
    </cofactor>
    <text evidence="12">Binds 1 [4Fe-4S] cluster per subunit.</text>
</comment>
<accession>A0A2M8CCV1</accession>
<feature type="binding site" evidence="12">
    <location>
        <position position="31"/>
    </location>
    <ligand>
        <name>iminosuccinate</name>
        <dbReference type="ChEBI" id="CHEBI:77875"/>
    </ligand>
</feature>
<dbReference type="STRING" id="1805029.AUK42_01690"/>
<evidence type="ECO:0000256" key="3">
    <source>
        <dbReference type="ARBA" id="ARBA00012669"/>
    </source>
</evidence>
<accession>A0A2M7PM97</accession>
<feature type="binding site" evidence="12">
    <location>
        <begin position="215"/>
        <end position="217"/>
    </location>
    <ligand>
        <name>iminosuccinate</name>
        <dbReference type="ChEBI" id="CHEBI:77875"/>
    </ligand>
</feature>
<evidence type="ECO:0000256" key="12">
    <source>
        <dbReference type="HAMAP-Rule" id="MF_00568"/>
    </source>
</evidence>
<dbReference type="UniPathway" id="UPA00253">
    <property type="reaction ID" value="UER00327"/>
</dbReference>
<accession>A0A2M7K704</accession>
<dbReference type="InterPro" id="IPR003473">
    <property type="entry name" value="NadA"/>
</dbReference>
<keyword evidence="7 12" id="KW-0479">Metal-binding</keyword>
<evidence type="ECO:0000256" key="7">
    <source>
        <dbReference type="ARBA" id="ARBA00022723"/>
    </source>
</evidence>
<dbReference type="GO" id="GO:0008987">
    <property type="term" value="F:quinolinate synthetase A activity"/>
    <property type="evidence" value="ECO:0007669"/>
    <property type="project" value="UniProtKB-UniRule"/>
</dbReference>
<protein>
    <recommendedName>
        <fullName evidence="11 12">Quinolinate synthase</fullName>
        <ecNumber evidence="3 12">2.5.1.72</ecNumber>
    </recommendedName>
</protein>
<reference evidence="18 19" key="3">
    <citation type="submission" date="2017-09" db="EMBL/GenBank/DDBJ databases">
        <title>Depth-based differentiation of microbial function through sediment-hosted aquifers and enrichment of novel symbionts in the deep terrestrial subsurface.</title>
        <authorList>
            <person name="Probst A.J."/>
            <person name="Ladd B."/>
            <person name="Jarett J.K."/>
            <person name="Geller-Mcgrath D.E."/>
            <person name="Sieber C.M."/>
            <person name="Emerson J.B."/>
            <person name="Anantharaman K."/>
            <person name="Thomas B.C."/>
            <person name="Malmstrom R."/>
            <person name="Stieglmeier M."/>
            <person name="Klingl A."/>
            <person name="Woyke T."/>
            <person name="Ryan C.M."/>
            <person name="Banfield J.F."/>
        </authorList>
    </citation>
    <scope>NUCLEOTIDE SEQUENCE [LARGE SCALE GENOMIC DNA]</scope>
    <source>
        <strain evidence="15">CG_4_10_14_3_um_filter_34_13</strain>
        <strain evidence="16">CG_4_9_14_3_um_filter_33_16</strain>
    </source>
</reference>
<evidence type="ECO:0000313" key="17">
    <source>
        <dbReference type="Proteomes" id="UP000182763"/>
    </source>
</evidence>
<comment type="function">
    <text evidence="1 12">Catalyzes the condensation of iminoaspartate with dihydroxyacetone phosphate to form quinolinate.</text>
</comment>
<feature type="binding site" evidence="12">
    <location>
        <position position="48"/>
    </location>
    <ligand>
        <name>iminosuccinate</name>
        <dbReference type="ChEBI" id="CHEBI:77875"/>
    </ligand>
</feature>
<evidence type="ECO:0000313" key="19">
    <source>
        <dbReference type="Proteomes" id="UP000230646"/>
    </source>
</evidence>
<evidence type="ECO:0000256" key="4">
    <source>
        <dbReference type="ARBA" id="ARBA00022485"/>
    </source>
</evidence>
<dbReference type="Proteomes" id="UP000231493">
    <property type="component" value="Unassembled WGS sequence"/>
</dbReference>